<organism evidence="3 4">
    <name type="scientific">Leptospira borgpetersenii serovar Pomona str. 200901868</name>
    <dbReference type="NCBI Taxonomy" id="1192866"/>
    <lineage>
        <taxon>Bacteria</taxon>
        <taxon>Pseudomonadati</taxon>
        <taxon>Spirochaetota</taxon>
        <taxon>Spirochaetia</taxon>
        <taxon>Leptospirales</taxon>
        <taxon>Leptospiraceae</taxon>
        <taxon>Leptospira</taxon>
    </lineage>
</organism>
<comment type="caution">
    <text evidence="3">The sequence shown here is derived from an EMBL/GenBank/DDBJ whole genome shotgun (WGS) entry which is preliminary data.</text>
</comment>
<dbReference type="Pfam" id="PF00497">
    <property type="entry name" value="SBP_bac_3"/>
    <property type="match status" value="1"/>
</dbReference>
<keyword evidence="1" id="KW-0732">Signal</keyword>
<name>M6WQM6_LEPBO</name>
<dbReference type="Proteomes" id="UP000012159">
    <property type="component" value="Unassembled WGS sequence"/>
</dbReference>
<dbReference type="Gene3D" id="3.40.190.10">
    <property type="entry name" value="Periplasmic binding protein-like II"/>
    <property type="match status" value="1"/>
</dbReference>
<proteinExistence type="predicted"/>
<gene>
    <name evidence="3" type="ORF">LEP1GSC133_0992</name>
</gene>
<dbReference type="AlphaFoldDB" id="M6WQM6"/>
<sequence length="81" mass="9618">MEKGELKVAGDTAYEPFYIINAKEGYPGFDYELGKAYADFLGVKYKFVSYQEFNEFADAIKKRKRILRYPEYQVIWKDPKK</sequence>
<protein>
    <submittedName>
        <fullName evidence="3">ABC transporter, substrate-binding protein, family 3 domain protein</fullName>
    </submittedName>
</protein>
<dbReference type="PANTHER" id="PTHR35936:SF17">
    <property type="entry name" value="ARGININE-BINDING EXTRACELLULAR PROTEIN ARTP"/>
    <property type="match status" value="1"/>
</dbReference>
<feature type="domain" description="Solute-binding protein family 3/N-terminal" evidence="2">
    <location>
        <begin position="6"/>
        <end position="64"/>
    </location>
</feature>
<accession>M6WQM6</accession>
<dbReference type="EMBL" id="AKWF02000033">
    <property type="protein sequence ID" value="EMO64058.1"/>
    <property type="molecule type" value="Genomic_DNA"/>
</dbReference>
<dbReference type="STRING" id="1192866.LEP1GSC133_0992"/>
<evidence type="ECO:0000313" key="3">
    <source>
        <dbReference type="EMBL" id="EMO64058.1"/>
    </source>
</evidence>
<dbReference type="SUPFAM" id="SSF53850">
    <property type="entry name" value="Periplasmic binding protein-like II"/>
    <property type="match status" value="1"/>
</dbReference>
<reference evidence="3 4" key="1">
    <citation type="submission" date="2013-01" db="EMBL/GenBank/DDBJ databases">
        <authorList>
            <person name="Harkins D.M."/>
            <person name="Durkin A.S."/>
            <person name="Brinkac L.M."/>
            <person name="Haft D.H."/>
            <person name="Selengut J.D."/>
            <person name="Sanka R."/>
            <person name="DePew J."/>
            <person name="Purushe J."/>
            <person name="Picardeau M."/>
            <person name="Werts C."/>
            <person name="Goarant C."/>
            <person name="Vinetz J.M."/>
            <person name="Sutton G.G."/>
            <person name="Nierman W.C."/>
            <person name="Fouts D.E."/>
        </authorList>
    </citation>
    <scope>NUCLEOTIDE SEQUENCE [LARGE SCALE GENOMIC DNA]</scope>
    <source>
        <strain evidence="3 4">200901868</strain>
    </source>
</reference>
<dbReference type="PANTHER" id="PTHR35936">
    <property type="entry name" value="MEMBRANE-BOUND LYTIC MUREIN TRANSGLYCOSYLASE F"/>
    <property type="match status" value="1"/>
</dbReference>
<evidence type="ECO:0000313" key="4">
    <source>
        <dbReference type="Proteomes" id="UP000012159"/>
    </source>
</evidence>
<dbReference type="InterPro" id="IPR001638">
    <property type="entry name" value="Solute-binding_3/MltF_N"/>
</dbReference>
<evidence type="ECO:0000259" key="2">
    <source>
        <dbReference type="Pfam" id="PF00497"/>
    </source>
</evidence>
<evidence type="ECO:0000256" key="1">
    <source>
        <dbReference type="ARBA" id="ARBA00022729"/>
    </source>
</evidence>